<comment type="caution">
    <text evidence="1">The sequence shown here is derived from an EMBL/GenBank/DDBJ whole genome shotgun (WGS) entry which is preliminary data.</text>
</comment>
<evidence type="ECO:0000313" key="1">
    <source>
        <dbReference type="EMBL" id="KAG5610829.1"/>
    </source>
</evidence>
<dbReference type="EMBL" id="JACXVP010000004">
    <property type="protein sequence ID" value="KAG5610829.1"/>
    <property type="molecule type" value="Genomic_DNA"/>
</dbReference>
<accession>A0A9J5ZEH0</accession>
<gene>
    <name evidence="1" type="ORF">H5410_022110</name>
</gene>
<organism evidence="1 2">
    <name type="scientific">Solanum commersonii</name>
    <name type="common">Commerson's wild potato</name>
    <name type="synonym">Commerson's nightshade</name>
    <dbReference type="NCBI Taxonomy" id="4109"/>
    <lineage>
        <taxon>Eukaryota</taxon>
        <taxon>Viridiplantae</taxon>
        <taxon>Streptophyta</taxon>
        <taxon>Embryophyta</taxon>
        <taxon>Tracheophyta</taxon>
        <taxon>Spermatophyta</taxon>
        <taxon>Magnoliopsida</taxon>
        <taxon>eudicotyledons</taxon>
        <taxon>Gunneridae</taxon>
        <taxon>Pentapetalae</taxon>
        <taxon>asterids</taxon>
        <taxon>lamiids</taxon>
        <taxon>Solanales</taxon>
        <taxon>Solanaceae</taxon>
        <taxon>Solanoideae</taxon>
        <taxon>Solaneae</taxon>
        <taxon>Solanum</taxon>
    </lineage>
</organism>
<keyword evidence="2" id="KW-1185">Reference proteome</keyword>
<name>A0A9J5ZEH0_SOLCO</name>
<evidence type="ECO:0000313" key="2">
    <source>
        <dbReference type="Proteomes" id="UP000824120"/>
    </source>
</evidence>
<dbReference type="Proteomes" id="UP000824120">
    <property type="component" value="Chromosome 4"/>
</dbReference>
<dbReference type="AlphaFoldDB" id="A0A9J5ZEH0"/>
<protein>
    <submittedName>
        <fullName evidence="1">Uncharacterized protein</fullName>
    </submittedName>
</protein>
<feature type="non-terminal residue" evidence="1">
    <location>
        <position position="1"/>
    </location>
</feature>
<sequence length="115" mass="13824">MRPYYRAIPGFIIRELWKRRNKKKHEEKNISLPRIIHNVTRHMNMFAKMKRTNMIGEGSWREILKDLEEYRPKVKVIQVKWENPLSGIENTTNTMIEAKVILEASKHCKISQHNQ</sequence>
<proteinExistence type="predicted"/>
<reference evidence="1 2" key="1">
    <citation type="submission" date="2020-09" db="EMBL/GenBank/DDBJ databases">
        <title>De no assembly of potato wild relative species, Solanum commersonii.</title>
        <authorList>
            <person name="Cho K."/>
        </authorList>
    </citation>
    <scope>NUCLEOTIDE SEQUENCE [LARGE SCALE GENOMIC DNA]</scope>
    <source>
        <strain evidence="1">LZ3.2</strain>
        <tissue evidence="1">Leaf</tissue>
    </source>
</reference>